<protein>
    <submittedName>
        <fullName evidence="2">ImmA/IrrE family metallo-endopeptidase</fullName>
    </submittedName>
</protein>
<evidence type="ECO:0000259" key="1">
    <source>
        <dbReference type="Pfam" id="PF06114"/>
    </source>
</evidence>
<dbReference type="RefSeq" id="WP_126692526.1">
    <property type="nucleotide sequence ID" value="NZ_RXOF01000003.1"/>
</dbReference>
<keyword evidence="3" id="KW-1185">Reference proteome</keyword>
<proteinExistence type="predicted"/>
<organism evidence="2 3">
    <name type="scientific">Hymenobacter gummosus</name>
    <dbReference type="NCBI Taxonomy" id="1776032"/>
    <lineage>
        <taxon>Bacteria</taxon>
        <taxon>Pseudomonadati</taxon>
        <taxon>Bacteroidota</taxon>
        <taxon>Cytophagia</taxon>
        <taxon>Cytophagales</taxon>
        <taxon>Hymenobacteraceae</taxon>
        <taxon>Hymenobacter</taxon>
    </lineage>
</organism>
<dbReference type="OrthoDB" id="9794834at2"/>
<dbReference type="InterPro" id="IPR010359">
    <property type="entry name" value="IrrE_HExxH"/>
</dbReference>
<name>A0A431U5J0_9BACT</name>
<accession>A0A431U5J0</accession>
<dbReference type="Pfam" id="PF06114">
    <property type="entry name" value="Peptidase_M78"/>
    <property type="match status" value="1"/>
</dbReference>
<reference evidence="2 3" key="1">
    <citation type="submission" date="2018-12" db="EMBL/GenBank/DDBJ databases">
        <title>Hymenobacter gummosus sp. nov., isolated from a spring.</title>
        <authorList>
            <person name="Nie L."/>
        </authorList>
    </citation>
    <scope>NUCLEOTIDE SEQUENCE [LARGE SCALE GENOMIC DNA]</scope>
    <source>
        <strain evidence="2 3">KCTC 52166</strain>
    </source>
</reference>
<dbReference type="InterPro" id="IPR011335">
    <property type="entry name" value="Restrct_endonuc-II-like"/>
</dbReference>
<feature type="domain" description="IrrE N-terminal-like" evidence="1">
    <location>
        <begin position="245"/>
        <end position="343"/>
    </location>
</feature>
<dbReference type="Gene3D" id="1.10.10.2910">
    <property type="match status" value="1"/>
</dbReference>
<dbReference type="Proteomes" id="UP000282184">
    <property type="component" value="Unassembled WGS sequence"/>
</dbReference>
<dbReference type="SUPFAM" id="SSF52980">
    <property type="entry name" value="Restriction endonuclease-like"/>
    <property type="match status" value="1"/>
</dbReference>
<dbReference type="AlphaFoldDB" id="A0A431U5J0"/>
<dbReference type="EMBL" id="RXOF01000003">
    <property type="protein sequence ID" value="RTQ51635.1"/>
    <property type="molecule type" value="Genomic_DNA"/>
</dbReference>
<comment type="caution">
    <text evidence="2">The sequence shown here is derived from an EMBL/GenBank/DDBJ whole genome shotgun (WGS) entry which is preliminary data.</text>
</comment>
<evidence type="ECO:0000313" key="3">
    <source>
        <dbReference type="Proteomes" id="UP000282184"/>
    </source>
</evidence>
<gene>
    <name evidence="2" type="ORF">EJV47_07495</name>
</gene>
<sequence length="414" mass="48709">MNTVLKGDTFEDNSYDLIKKSIENDDFGISPKYAKVFQKKGYYSDIRKKDIIFDLSIEVWPPNATRYAILYLIECKDYSKKRVPVGDVENFLYKIREINNSHGNDAKGAKGVFISNNSFQEGGLEIAKETGLMLIEVNSENELMIKLHKADRVENDEVSKQEKEIEAFLFKVFDLTKVQGLKKYSKKDIENVVINLLNLVDKSVLKGALSTPLDRVVEFLKKEYEVKFDFDNYIQRSANRSVLGYYDVTERIITIDRSVVGTERFYFLLAHEIGHLVLHSELKINQQVYESFQDSEYDFMSDKYVLNNYKNWIEWQANEFASNLVMPSVSFYNRLVHVQRYLGISRAGHIYLDDQPINRKDFGDITTYLSKFFKTTYTSVIYRLETLELITYNRKKDEYRENFRNFYRDFEDGF</sequence>
<evidence type="ECO:0000313" key="2">
    <source>
        <dbReference type="EMBL" id="RTQ51635.1"/>
    </source>
</evidence>